<keyword evidence="2" id="KW-1185">Reference proteome</keyword>
<evidence type="ECO:0000313" key="1">
    <source>
        <dbReference type="EMBL" id="TDE46580.1"/>
    </source>
</evidence>
<gene>
    <name evidence="1" type="ORF">E0I26_00405</name>
</gene>
<dbReference type="OrthoDB" id="2599194at2"/>
<dbReference type="InterPro" id="IPR034660">
    <property type="entry name" value="DinB/YfiT-like"/>
</dbReference>
<organism evidence="1 2">
    <name type="scientific">Flavobacterium rhamnosiphilum</name>
    <dbReference type="NCBI Taxonomy" id="2541724"/>
    <lineage>
        <taxon>Bacteria</taxon>
        <taxon>Pseudomonadati</taxon>
        <taxon>Bacteroidota</taxon>
        <taxon>Flavobacteriia</taxon>
        <taxon>Flavobacteriales</taxon>
        <taxon>Flavobacteriaceae</taxon>
        <taxon>Flavobacterium</taxon>
    </lineage>
</organism>
<dbReference type="EMBL" id="SMLG01000001">
    <property type="protein sequence ID" value="TDE46580.1"/>
    <property type="molecule type" value="Genomic_DNA"/>
</dbReference>
<reference evidence="1 2" key="1">
    <citation type="submission" date="2019-03" db="EMBL/GenBank/DDBJ databases">
        <title>Novel species of Flavobacterium.</title>
        <authorList>
            <person name="Liu Q."/>
            <person name="Xin Y.-H."/>
        </authorList>
    </citation>
    <scope>NUCLEOTIDE SEQUENCE [LARGE SCALE GENOMIC DNA]</scope>
    <source>
        <strain evidence="1 2">LB3P52</strain>
    </source>
</reference>
<dbReference type="Gene3D" id="1.20.120.450">
    <property type="entry name" value="dinb family like domain"/>
    <property type="match status" value="1"/>
</dbReference>
<dbReference type="Pfam" id="PF07606">
    <property type="entry name" value="DUF1569"/>
    <property type="match status" value="1"/>
</dbReference>
<proteinExistence type="predicted"/>
<dbReference type="InterPro" id="IPR011463">
    <property type="entry name" value="DUF1569"/>
</dbReference>
<protein>
    <submittedName>
        <fullName evidence="1">DUF1569 domain-containing protein</fullName>
    </submittedName>
</protein>
<name>A0A4R5FCE1_9FLAO</name>
<dbReference type="AlphaFoldDB" id="A0A4R5FCE1"/>
<accession>A0A4R5FCE1</accession>
<dbReference type="Proteomes" id="UP000294814">
    <property type="component" value="Unassembled WGS sequence"/>
</dbReference>
<comment type="caution">
    <text evidence="1">The sequence shown here is derived from an EMBL/GenBank/DDBJ whole genome shotgun (WGS) entry which is preliminary data.</text>
</comment>
<sequence>MTILPINIPIFLKIKWYYQLKTINMKNIFDKKDNQELIARVQKLTSASKSTWGEMSVSQMVLHCQKPLDVAEGKLELKRNIISFLFGKMAKKSFLQNEYFKKNLPTDKRFIIKSSPDFEKEKEVLCSQIARFGAMGPRIIANSRHPFFGEMTEEEWGILQYKHLDHHLKQFGC</sequence>
<evidence type="ECO:0000313" key="2">
    <source>
        <dbReference type="Proteomes" id="UP000294814"/>
    </source>
</evidence>